<dbReference type="InterPro" id="IPR041657">
    <property type="entry name" value="HTH_17"/>
</dbReference>
<sequence>MKTHSTSAILEKLTRSEAAAYLGVTAQTLANWAHTGKEKIPYHKIGRKVIYFKSDLDGYLISTRRFQTS</sequence>
<dbReference type="OrthoDB" id="5609458at2"/>
<dbReference type="RefSeq" id="WP_099114287.1">
    <property type="nucleotide sequence ID" value="NZ_CAWNQI010000128.1"/>
</dbReference>
<dbReference type="NCBIfam" id="TIGR01764">
    <property type="entry name" value="excise"/>
    <property type="match status" value="1"/>
</dbReference>
<gene>
    <name evidence="2" type="ORF">Xmir_02046</name>
</gene>
<reference evidence="2 3" key="1">
    <citation type="journal article" date="2017" name="Nat. Microbiol.">
        <title>Natural product diversity associated with the nematode symbionts Photorhabdus and Xenorhabdus.</title>
        <authorList>
            <person name="Tobias N.J."/>
            <person name="Wolff H."/>
            <person name="Djahanschiri B."/>
            <person name="Grundmann F."/>
            <person name="Kronenwerth M."/>
            <person name="Shi Y.M."/>
            <person name="Simonyi S."/>
            <person name="Grun P."/>
            <person name="Shapiro-Ilan D."/>
            <person name="Pidot S.J."/>
            <person name="Stinear T.P."/>
            <person name="Ebersberger I."/>
            <person name="Bode H.B."/>
        </authorList>
    </citation>
    <scope>NUCLEOTIDE SEQUENCE [LARGE SCALE GENOMIC DNA]</scope>
    <source>
        <strain evidence="2 3">DSM 17902</strain>
    </source>
</reference>
<name>A0A2D0JQG3_9GAMM</name>
<comment type="caution">
    <text evidence="2">The sequence shown here is derived from an EMBL/GenBank/DDBJ whole genome shotgun (WGS) entry which is preliminary data.</text>
</comment>
<dbReference type="Proteomes" id="UP000221980">
    <property type="component" value="Unassembled WGS sequence"/>
</dbReference>
<dbReference type="Pfam" id="PF12728">
    <property type="entry name" value="HTH_17"/>
    <property type="match status" value="1"/>
</dbReference>
<evidence type="ECO:0000313" key="3">
    <source>
        <dbReference type="Proteomes" id="UP000221980"/>
    </source>
</evidence>
<dbReference type="GO" id="GO:0003677">
    <property type="term" value="F:DNA binding"/>
    <property type="evidence" value="ECO:0007669"/>
    <property type="project" value="InterPro"/>
</dbReference>
<protein>
    <submittedName>
        <fullName evidence="2">Helix-turn-helix domain-containing protein</fullName>
    </submittedName>
</protein>
<evidence type="ECO:0000313" key="2">
    <source>
        <dbReference type="EMBL" id="PHM48567.1"/>
    </source>
</evidence>
<dbReference type="InterPro" id="IPR009061">
    <property type="entry name" value="DNA-bd_dom_put_sf"/>
</dbReference>
<dbReference type="AlphaFoldDB" id="A0A2D0JQG3"/>
<accession>A0A2D0JQG3</accession>
<proteinExistence type="predicted"/>
<feature type="domain" description="Helix-turn-helix" evidence="1">
    <location>
        <begin position="13"/>
        <end position="60"/>
    </location>
</feature>
<dbReference type="SUPFAM" id="SSF46955">
    <property type="entry name" value="Putative DNA-binding domain"/>
    <property type="match status" value="1"/>
</dbReference>
<keyword evidence="3" id="KW-1185">Reference proteome</keyword>
<organism evidence="2 3">
    <name type="scientific">Xenorhabdus miraniensis</name>
    <dbReference type="NCBI Taxonomy" id="351674"/>
    <lineage>
        <taxon>Bacteria</taxon>
        <taxon>Pseudomonadati</taxon>
        <taxon>Pseudomonadota</taxon>
        <taxon>Gammaproteobacteria</taxon>
        <taxon>Enterobacterales</taxon>
        <taxon>Morganellaceae</taxon>
        <taxon>Xenorhabdus</taxon>
    </lineage>
</organism>
<dbReference type="InterPro" id="IPR010093">
    <property type="entry name" value="SinI_DNA-bd"/>
</dbReference>
<dbReference type="EMBL" id="NITZ01000009">
    <property type="protein sequence ID" value="PHM48567.1"/>
    <property type="molecule type" value="Genomic_DNA"/>
</dbReference>
<evidence type="ECO:0000259" key="1">
    <source>
        <dbReference type="Pfam" id="PF12728"/>
    </source>
</evidence>